<dbReference type="STRING" id="42251.A0A2T6ZU54"/>
<keyword evidence="3" id="KW-1185">Reference proteome</keyword>
<evidence type="ECO:0000313" key="3">
    <source>
        <dbReference type="Proteomes" id="UP000244722"/>
    </source>
</evidence>
<name>A0A2T6ZU54_TUBBO</name>
<reference evidence="2 3" key="1">
    <citation type="submission" date="2017-04" db="EMBL/GenBank/DDBJ databases">
        <title>Draft genome sequence of Tuber borchii Vittad., a whitish edible truffle.</title>
        <authorList>
            <consortium name="DOE Joint Genome Institute"/>
            <person name="Murat C."/>
            <person name="Kuo A."/>
            <person name="Barry K.W."/>
            <person name="Clum A."/>
            <person name="Dockter R.B."/>
            <person name="Fauchery L."/>
            <person name="Iotti M."/>
            <person name="Kohler A."/>
            <person name="Labutti K."/>
            <person name="Lindquist E.A."/>
            <person name="Lipzen A."/>
            <person name="Ohm R.A."/>
            <person name="Wang M."/>
            <person name="Grigoriev I.V."/>
            <person name="Zambonelli A."/>
            <person name="Martin F.M."/>
        </authorList>
    </citation>
    <scope>NUCLEOTIDE SEQUENCE [LARGE SCALE GENOMIC DNA]</scope>
    <source>
        <strain evidence="2 3">Tbo3840</strain>
    </source>
</reference>
<dbReference type="Proteomes" id="UP000244722">
    <property type="component" value="Unassembled WGS sequence"/>
</dbReference>
<proteinExistence type="predicted"/>
<organism evidence="2 3">
    <name type="scientific">Tuber borchii</name>
    <name type="common">White truffle</name>
    <dbReference type="NCBI Taxonomy" id="42251"/>
    <lineage>
        <taxon>Eukaryota</taxon>
        <taxon>Fungi</taxon>
        <taxon>Dikarya</taxon>
        <taxon>Ascomycota</taxon>
        <taxon>Pezizomycotina</taxon>
        <taxon>Pezizomycetes</taxon>
        <taxon>Pezizales</taxon>
        <taxon>Tuberaceae</taxon>
        <taxon>Tuber</taxon>
    </lineage>
</organism>
<protein>
    <submittedName>
        <fullName evidence="2">Uncharacterized protein</fullName>
    </submittedName>
</protein>
<dbReference type="AlphaFoldDB" id="A0A2T6ZU54"/>
<gene>
    <name evidence="2" type="ORF">B9Z19DRAFT_1125739</name>
</gene>
<evidence type="ECO:0000313" key="2">
    <source>
        <dbReference type="EMBL" id="PUU79016.1"/>
    </source>
</evidence>
<dbReference type="EMBL" id="NESQ01000101">
    <property type="protein sequence ID" value="PUU79016.1"/>
    <property type="molecule type" value="Genomic_DNA"/>
</dbReference>
<evidence type="ECO:0000256" key="1">
    <source>
        <dbReference type="SAM" id="MobiDB-lite"/>
    </source>
</evidence>
<accession>A0A2T6ZU54</accession>
<feature type="compositionally biased region" description="Polar residues" evidence="1">
    <location>
        <begin position="306"/>
        <end position="336"/>
    </location>
</feature>
<sequence>MKYVETILDEDPIPGPMNADLQAEIMNQVSETISTEFLLVSLNITAILDETTIYLRREQLTQMTNGGGLSDVYSVTLNRIKKKWRQVETRDGGINMDISIGAADKCRGARSCLVLDIVLSFRDDVRALDKRSAAYARPKKIRCERNPITHNDRRCSLGGVASWTNAESQWSSDPTISKPEFNSPIIAQSDPASIVNLPVQTEYKISERMPHSFLATHSWSPKALRQKQVCNIPQTCPQNFPQAIYKDPTSAREIIFQSASGTNGLAEHVRRRSSPRTCDEHDRRGRNGTAINSLHSLNTRRDPNRGCNSNRSANGGWNPANNSTAGQNSNSNLSAV</sequence>
<comment type="caution">
    <text evidence="2">The sequence shown here is derived from an EMBL/GenBank/DDBJ whole genome shotgun (WGS) entry which is preliminary data.</text>
</comment>
<feature type="region of interest" description="Disordered" evidence="1">
    <location>
        <begin position="258"/>
        <end position="336"/>
    </location>
</feature>